<dbReference type="AlphaFoldDB" id="A0A1D7UX49"/>
<organism evidence="1 2">
    <name type="scientific">Leptospira tipperaryensis</name>
    <dbReference type="NCBI Taxonomy" id="2564040"/>
    <lineage>
        <taxon>Bacteria</taxon>
        <taxon>Pseudomonadati</taxon>
        <taxon>Spirochaetota</taxon>
        <taxon>Spirochaetia</taxon>
        <taxon>Leptospirales</taxon>
        <taxon>Leptospiraceae</taxon>
        <taxon>Leptospira</taxon>
    </lineage>
</organism>
<dbReference type="EMBL" id="CP015217">
    <property type="protein sequence ID" value="AOP34160.1"/>
    <property type="molecule type" value="Genomic_DNA"/>
</dbReference>
<name>A0A1D7UX49_9LEPT</name>
<evidence type="ECO:0000313" key="2">
    <source>
        <dbReference type="Proteomes" id="UP000094197"/>
    </source>
</evidence>
<proteinExistence type="predicted"/>
<sequence length="70" mass="9324">MYIQFLEYTYQKFYRAMRKNYEQKESTLNFQKKKKWKFEFRDRVRRNGDFRKIRKHKDNRILRRIFRFRF</sequence>
<dbReference type="Proteomes" id="UP000094197">
    <property type="component" value="Chromosome 1"/>
</dbReference>
<keyword evidence="2" id="KW-1185">Reference proteome</keyword>
<evidence type="ECO:0000313" key="1">
    <source>
        <dbReference type="EMBL" id="AOP34160.1"/>
    </source>
</evidence>
<accession>A0A1D7UX49</accession>
<reference evidence="1 2" key="1">
    <citation type="submission" date="2016-04" db="EMBL/GenBank/DDBJ databases">
        <title>Complete genome seqeunce of Leptospira alstonii serovar Room22.</title>
        <authorList>
            <person name="Nally J.E."/>
            <person name="Bayles D.O."/>
            <person name="Hurley D."/>
            <person name="Fanning S."/>
            <person name="McMahon B.J."/>
            <person name="Arent Z."/>
        </authorList>
    </citation>
    <scope>NUCLEOTIDE SEQUENCE [LARGE SCALE GENOMIC DNA]</scope>
    <source>
        <strain evidence="1 2">GWTS #1</strain>
    </source>
</reference>
<gene>
    <name evidence="1" type="ORF">A0128_10065</name>
</gene>
<dbReference type="KEGG" id="laj:A0128_10065"/>
<protein>
    <submittedName>
        <fullName evidence="1">Uncharacterized protein</fullName>
    </submittedName>
</protein>